<dbReference type="InterPro" id="IPR041577">
    <property type="entry name" value="RT_RNaseH_2"/>
</dbReference>
<dbReference type="FunFam" id="3.30.70.270:FF:000020">
    <property type="entry name" value="Transposon Tf2-6 polyprotein-like Protein"/>
    <property type="match status" value="1"/>
</dbReference>
<reference evidence="4" key="2">
    <citation type="submission" date="2025-08" db="UniProtKB">
        <authorList>
            <consortium name="RefSeq"/>
        </authorList>
    </citation>
    <scope>IDENTIFICATION</scope>
    <source>
        <tissue evidence="4">Young leaves</tissue>
    </source>
</reference>
<dbReference type="Pfam" id="PF13456">
    <property type="entry name" value="RVT_3"/>
    <property type="match status" value="1"/>
</dbReference>
<dbReference type="AlphaFoldDB" id="A0A8B8KVM3"/>
<dbReference type="GO" id="GO:0004523">
    <property type="term" value="F:RNA-DNA hybrid ribonuclease activity"/>
    <property type="evidence" value="ECO:0007669"/>
    <property type="project" value="InterPro"/>
</dbReference>
<dbReference type="PROSITE" id="PS50878">
    <property type="entry name" value="RT_POL"/>
    <property type="match status" value="1"/>
</dbReference>
<evidence type="ECO:0000313" key="4">
    <source>
        <dbReference type="RefSeq" id="XP_027348001.1"/>
    </source>
</evidence>
<evidence type="ECO:0000259" key="2">
    <source>
        <dbReference type="PROSITE" id="PS50879"/>
    </source>
</evidence>
<keyword evidence="3" id="KW-1185">Reference proteome</keyword>
<feature type="domain" description="Reverse transcriptase" evidence="1">
    <location>
        <begin position="1"/>
        <end position="55"/>
    </location>
</feature>
<dbReference type="KEGG" id="aprc:113859419"/>
<dbReference type="SUPFAM" id="SSF53098">
    <property type="entry name" value="Ribonuclease H-like"/>
    <property type="match status" value="1"/>
</dbReference>
<dbReference type="PANTHER" id="PTHR48475:SF2">
    <property type="entry name" value="RIBONUCLEASE H"/>
    <property type="match status" value="1"/>
</dbReference>
<dbReference type="GeneID" id="113859419"/>
<reference evidence="3" key="1">
    <citation type="journal article" date="2019" name="Toxins">
        <title>Detection of Abrin-Like and Prepropulchellin-Like Toxin Genes and Transcripts Using Whole Genome Sequencing and Full-Length Transcript Sequencing of Abrus precatorius.</title>
        <authorList>
            <person name="Hovde B.T."/>
            <person name="Daligault H.E."/>
            <person name="Hanschen E.R."/>
            <person name="Kunde Y.A."/>
            <person name="Johnson M.B."/>
            <person name="Starkenburg S.R."/>
            <person name="Johnson S.L."/>
        </authorList>
    </citation>
    <scope>NUCLEOTIDE SEQUENCE [LARGE SCALE GENOMIC DNA]</scope>
</reference>
<dbReference type="Pfam" id="PF17919">
    <property type="entry name" value="RT_RNaseH_2"/>
    <property type="match status" value="1"/>
</dbReference>
<dbReference type="PANTHER" id="PTHR48475">
    <property type="entry name" value="RIBONUCLEASE H"/>
    <property type="match status" value="1"/>
</dbReference>
<dbReference type="InterPro" id="IPR043128">
    <property type="entry name" value="Rev_trsase/Diguanyl_cyclase"/>
</dbReference>
<organism evidence="3 4">
    <name type="scientific">Abrus precatorius</name>
    <name type="common">Indian licorice</name>
    <name type="synonym">Glycine abrus</name>
    <dbReference type="NCBI Taxonomy" id="3816"/>
    <lineage>
        <taxon>Eukaryota</taxon>
        <taxon>Viridiplantae</taxon>
        <taxon>Streptophyta</taxon>
        <taxon>Embryophyta</taxon>
        <taxon>Tracheophyta</taxon>
        <taxon>Spermatophyta</taxon>
        <taxon>Magnoliopsida</taxon>
        <taxon>eudicotyledons</taxon>
        <taxon>Gunneridae</taxon>
        <taxon>Pentapetalae</taxon>
        <taxon>rosids</taxon>
        <taxon>fabids</taxon>
        <taxon>Fabales</taxon>
        <taxon>Fabaceae</taxon>
        <taxon>Papilionoideae</taxon>
        <taxon>50 kb inversion clade</taxon>
        <taxon>NPAAA clade</taxon>
        <taxon>indigoferoid/millettioid clade</taxon>
        <taxon>Abreae</taxon>
        <taxon>Abrus</taxon>
    </lineage>
</organism>
<dbReference type="PROSITE" id="PS50879">
    <property type="entry name" value="RNASE_H_1"/>
    <property type="match status" value="1"/>
</dbReference>
<dbReference type="InterPro" id="IPR043502">
    <property type="entry name" value="DNA/RNA_pol_sf"/>
</dbReference>
<dbReference type="InterPro" id="IPR000477">
    <property type="entry name" value="RT_dom"/>
</dbReference>
<evidence type="ECO:0000259" key="1">
    <source>
        <dbReference type="PROSITE" id="PS50878"/>
    </source>
</evidence>
<dbReference type="Proteomes" id="UP000694853">
    <property type="component" value="Unplaced"/>
</dbReference>
<dbReference type="Gene3D" id="3.30.70.270">
    <property type="match status" value="2"/>
</dbReference>
<dbReference type="RefSeq" id="XP_027348001.1">
    <property type="nucleotide sequence ID" value="XM_027492200.1"/>
</dbReference>
<dbReference type="Pfam" id="PF00078">
    <property type="entry name" value="RVT_1"/>
    <property type="match status" value="1"/>
</dbReference>
<dbReference type="SUPFAM" id="SSF56672">
    <property type="entry name" value="DNA/RNA polymerases"/>
    <property type="match status" value="1"/>
</dbReference>
<sequence length="527" mass="60351">MEVYVDDMVIKSVKLEHHLMHLKEVFGQARRHGMRFNPEKCTFGVVGSKFLGFMLSERGIEANPDKCQAIIEMASPRNVKEVQRLAGRIASLSRFRPIMADKSRPFINLLKKSQKFAWNDECEAAFTQYKNMLTAPPVLTKPHPEKEMIIYLAVSNNAISSVLLQEIPEPAPVYFISRTLQGPESRYQLMEKVVFALVHTARRLRYYFQSHRMVVRTDCPMSKILRKPELACRLVAWAIELSQFDIHFESRRLLKAQVLVDLVNEFTTQPQASWDMWNLYVDGSSNQSGSEAGIILEGLNTVTIEQSIRFGFKASNNQAKYETLLAGLKLARDVGVKRVTCWSDSKIVAEQVNGTYQVKDSVMLQYYQEFKNIEAEFDEVCVRYTLRTMNEQADKLAKLASQRKPGQLQSVIHQEILKPSIAKKECMDIENMPHNWTTPIIQYLTNNSLPNNPDSAKKIRMHIAKYLLLGKDLYRRGISTPMLKCLNDNQANYVMREIHEGICGTHSGGRTMAAKILRAGYYWPILS</sequence>
<dbReference type="OrthoDB" id="101614at2759"/>
<dbReference type="Gene3D" id="1.10.340.70">
    <property type="match status" value="1"/>
</dbReference>
<dbReference type="CDD" id="cd09279">
    <property type="entry name" value="RNase_HI_like"/>
    <property type="match status" value="1"/>
</dbReference>
<gene>
    <name evidence="4" type="primary">LOC113859419</name>
</gene>
<dbReference type="InterPro" id="IPR012337">
    <property type="entry name" value="RNaseH-like_sf"/>
</dbReference>
<dbReference type="InterPro" id="IPR002156">
    <property type="entry name" value="RNaseH_domain"/>
</dbReference>
<protein>
    <submittedName>
        <fullName evidence="4">Uncharacterized protein LOC113859419</fullName>
    </submittedName>
</protein>
<evidence type="ECO:0000313" key="3">
    <source>
        <dbReference type="Proteomes" id="UP000694853"/>
    </source>
</evidence>
<proteinExistence type="predicted"/>
<dbReference type="Gene3D" id="3.30.420.10">
    <property type="entry name" value="Ribonuclease H-like superfamily/Ribonuclease H"/>
    <property type="match status" value="1"/>
</dbReference>
<feature type="domain" description="RNase H type-1" evidence="2">
    <location>
        <begin position="273"/>
        <end position="402"/>
    </location>
</feature>
<name>A0A8B8KVM3_ABRPR</name>
<accession>A0A8B8KVM3</accession>
<dbReference type="InterPro" id="IPR036397">
    <property type="entry name" value="RNaseH_sf"/>
</dbReference>
<dbReference type="GO" id="GO:0003676">
    <property type="term" value="F:nucleic acid binding"/>
    <property type="evidence" value="ECO:0007669"/>
    <property type="project" value="InterPro"/>
</dbReference>